<accession>A0ABW7J2Q4</accession>
<gene>
    <name evidence="1" type="ORF">ACGRHZ_04430</name>
</gene>
<evidence type="ECO:0000313" key="1">
    <source>
        <dbReference type="EMBL" id="MFH0270574.1"/>
    </source>
</evidence>
<dbReference type="Proteomes" id="UP001607221">
    <property type="component" value="Unassembled WGS sequence"/>
</dbReference>
<keyword evidence="2" id="KW-1185">Reference proteome</keyword>
<protein>
    <submittedName>
        <fullName evidence="1">YkgJ family cysteine cluster protein</fullName>
    </submittedName>
</protein>
<dbReference type="RefSeq" id="WP_394631704.1">
    <property type="nucleotide sequence ID" value="NZ_JBIHSE010000001.1"/>
</dbReference>
<organism evidence="1 2">
    <name type="scientific">Vibrio jasicida</name>
    <dbReference type="NCBI Taxonomy" id="766224"/>
    <lineage>
        <taxon>Bacteria</taxon>
        <taxon>Pseudomonadati</taxon>
        <taxon>Pseudomonadota</taxon>
        <taxon>Gammaproteobacteria</taxon>
        <taxon>Vibrionales</taxon>
        <taxon>Vibrionaceae</taxon>
        <taxon>Vibrio</taxon>
    </lineage>
</organism>
<dbReference type="InterPro" id="IPR005358">
    <property type="entry name" value="Puta_zinc/iron-chelating_dom"/>
</dbReference>
<evidence type="ECO:0000313" key="2">
    <source>
        <dbReference type="Proteomes" id="UP001607221"/>
    </source>
</evidence>
<name>A0ABW7J2Q4_9VIBR</name>
<proteinExistence type="predicted"/>
<sequence>MLSQYRRAFPCDSCGECCRNVYASVETKHLDRGDGTCMHFNDSNKLCDIYDDRPLVCRVQEYYDKNLSKDYEWELFIEMNVGICEQLKSKNANEL</sequence>
<dbReference type="EMBL" id="JBIHSE010000001">
    <property type="protein sequence ID" value="MFH0270574.1"/>
    <property type="molecule type" value="Genomic_DNA"/>
</dbReference>
<reference evidence="1 2" key="1">
    <citation type="submission" date="2024-10" db="EMBL/GenBank/DDBJ databases">
        <authorList>
            <person name="Yibar A."/>
            <person name="Saticioglu I.B."/>
            <person name="Duman M."/>
            <person name="Ajmi N."/>
            <person name="Gurler F."/>
            <person name="Ay H."/>
            <person name="Onuk E."/>
            <person name="Guler S."/>
            <person name="Romalde J.L."/>
        </authorList>
    </citation>
    <scope>NUCLEOTIDE SEQUENCE [LARGE SCALE GENOMIC DNA]</scope>
    <source>
        <strain evidence="1 2">1-TCBS-A</strain>
    </source>
</reference>
<dbReference type="Pfam" id="PF03692">
    <property type="entry name" value="CxxCxxCC"/>
    <property type="match status" value="1"/>
</dbReference>
<comment type="caution">
    <text evidence="1">The sequence shown here is derived from an EMBL/GenBank/DDBJ whole genome shotgun (WGS) entry which is preliminary data.</text>
</comment>